<accession>A0A9N9BLF5</accession>
<dbReference type="InterPro" id="IPR043504">
    <property type="entry name" value="Peptidase_S1_PA_chymotrypsin"/>
</dbReference>
<dbReference type="OrthoDB" id="2370033at2759"/>
<protein>
    <submittedName>
        <fullName evidence="1">10186_t:CDS:1</fullName>
    </submittedName>
</protein>
<evidence type="ECO:0000313" key="2">
    <source>
        <dbReference type="Proteomes" id="UP000789706"/>
    </source>
</evidence>
<dbReference type="AlphaFoldDB" id="A0A9N9BLF5"/>
<comment type="caution">
    <text evidence="1">The sequence shown here is derived from an EMBL/GenBank/DDBJ whole genome shotgun (WGS) entry which is preliminary data.</text>
</comment>
<dbReference type="EMBL" id="CAJVPK010001124">
    <property type="protein sequence ID" value="CAG8572157.1"/>
    <property type="molecule type" value="Genomic_DNA"/>
</dbReference>
<sequence length="282" mass="31247">MSHLEGKNQFEDKMERLGNRQVFSIQDEVILKKLFAAENTFWKKFERDEISSIDFGLVDEREVIIVTLDLPKGSPLQFSLPIGHLNDPPNACTLGLLVQTRSKPGCIYILTTRHGVGKKGSPICQPGKLDNVDNISKGCATVTKYNSLSTNKDGCLLDYVLCKISNNNRVPANPNKIYGSEITVCSFKTSVSNDSNNIIEVRKVGRSTYFTEGKMIDQWVKIKSSAFKDKDRKRVSVLKVHGTNGPFGAPGDSGSPVFDKDNQVVGILHGGYDNRPDAYPFN</sequence>
<name>A0A9N9BLF5_9GLOM</name>
<proteinExistence type="predicted"/>
<dbReference type="Proteomes" id="UP000789706">
    <property type="component" value="Unassembled WGS sequence"/>
</dbReference>
<dbReference type="SUPFAM" id="SSF50494">
    <property type="entry name" value="Trypsin-like serine proteases"/>
    <property type="match status" value="1"/>
</dbReference>
<gene>
    <name evidence="1" type="ORF">DEBURN_LOCUS8138</name>
</gene>
<keyword evidence="2" id="KW-1185">Reference proteome</keyword>
<dbReference type="Gene3D" id="2.40.10.10">
    <property type="entry name" value="Trypsin-like serine proteases"/>
    <property type="match status" value="2"/>
</dbReference>
<organism evidence="1 2">
    <name type="scientific">Diversispora eburnea</name>
    <dbReference type="NCBI Taxonomy" id="1213867"/>
    <lineage>
        <taxon>Eukaryota</taxon>
        <taxon>Fungi</taxon>
        <taxon>Fungi incertae sedis</taxon>
        <taxon>Mucoromycota</taxon>
        <taxon>Glomeromycotina</taxon>
        <taxon>Glomeromycetes</taxon>
        <taxon>Diversisporales</taxon>
        <taxon>Diversisporaceae</taxon>
        <taxon>Diversispora</taxon>
    </lineage>
</organism>
<evidence type="ECO:0000313" key="1">
    <source>
        <dbReference type="EMBL" id="CAG8572157.1"/>
    </source>
</evidence>
<dbReference type="InterPro" id="IPR009003">
    <property type="entry name" value="Peptidase_S1_PA"/>
</dbReference>
<reference evidence="1" key="1">
    <citation type="submission" date="2021-06" db="EMBL/GenBank/DDBJ databases">
        <authorList>
            <person name="Kallberg Y."/>
            <person name="Tangrot J."/>
            <person name="Rosling A."/>
        </authorList>
    </citation>
    <scope>NUCLEOTIDE SEQUENCE</scope>
    <source>
        <strain evidence="1">AZ414A</strain>
    </source>
</reference>